<protein>
    <submittedName>
        <fullName evidence="1">Uncharacterized protein</fullName>
    </submittedName>
</protein>
<proteinExistence type="predicted"/>
<reference evidence="1" key="1">
    <citation type="journal article" date="2015" name="ISME J.">
        <title>Aquifer environment selects for microbial species cohorts in sediment and groundwater.</title>
        <authorList>
            <person name="Hug L.A."/>
            <person name="Thomas B.C."/>
            <person name="Brown C.T."/>
            <person name="Frischkorn K.R."/>
            <person name="Williams K.H."/>
            <person name="Tringe S.G."/>
            <person name="Banfield J.F."/>
        </authorList>
    </citation>
    <scope>NUCLEOTIDE SEQUENCE</scope>
</reference>
<organism evidence="1">
    <name type="scientific">uncultured euryarchaeote Rifle_16ft_4_minimus_37884</name>
    <dbReference type="NCBI Taxonomy" id="1665196"/>
    <lineage>
        <taxon>Archaea</taxon>
        <taxon>Methanobacteriati</taxon>
        <taxon>Methanobacteriota</taxon>
        <taxon>environmental samples</taxon>
    </lineage>
</organism>
<dbReference type="AlphaFoldDB" id="A0A0H4T9K3"/>
<dbReference type="EMBL" id="KT007008">
    <property type="protein sequence ID" value="AKQ03167.1"/>
    <property type="molecule type" value="Genomic_DNA"/>
</dbReference>
<sequence length="55" mass="6540">MCDEYYDERMRAFWRDLAEQDEANEREDEIDAPVVVPLAPEPADSVRRKAKPLFR</sequence>
<accession>A0A0H4T9K3</accession>
<evidence type="ECO:0000313" key="1">
    <source>
        <dbReference type="EMBL" id="AKQ03167.1"/>
    </source>
</evidence>
<name>A0A0H4T9K3_9EURY</name>